<dbReference type="STRING" id="1089305.SAMN05444148_2028"/>
<dbReference type="RefSeq" id="WP_073086062.1">
    <property type="nucleotide sequence ID" value="NZ_FQWS01000002.1"/>
</dbReference>
<keyword evidence="3" id="KW-1185">Reference proteome</keyword>
<accession>A0A1M5T129</accession>
<feature type="transmembrane region" description="Helical" evidence="1">
    <location>
        <begin position="127"/>
        <end position="144"/>
    </location>
</feature>
<sequence>MSKKSFVECERQRIQKLIDFRLPEVFKWVGALLVVAAFVLFFVKNQFPDSAVVIRDIGRKLFIVGLLCISLSRDKEEDEMTIALRAQSYAIAFIIGVLYALIMPYVEFGVSNVVHSGGEAYKDLGDFQLLSFMFLIQLGFYYTLKRYR</sequence>
<feature type="transmembrane region" description="Helical" evidence="1">
    <location>
        <begin position="89"/>
        <end position="107"/>
    </location>
</feature>
<dbReference type="OrthoDB" id="1445931at2"/>
<dbReference type="Proteomes" id="UP000184522">
    <property type="component" value="Unassembled WGS sequence"/>
</dbReference>
<feature type="transmembrane region" description="Helical" evidence="1">
    <location>
        <begin position="25"/>
        <end position="43"/>
    </location>
</feature>
<organism evidence="2 3">
    <name type="scientific">Winogradskyella jejuensis</name>
    <dbReference type="NCBI Taxonomy" id="1089305"/>
    <lineage>
        <taxon>Bacteria</taxon>
        <taxon>Pseudomonadati</taxon>
        <taxon>Bacteroidota</taxon>
        <taxon>Flavobacteriia</taxon>
        <taxon>Flavobacteriales</taxon>
        <taxon>Flavobacteriaceae</taxon>
        <taxon>Winogradskyella</taxon>
    </lineage>
</organism>
<gene>
    <name evidence="2" type="ORF">SAMN05444148_2028</name>
</gene>
<keyword evidence="1" id="KW-0812">Transmembrane</keyword>
<evidence type="ECO:0000313" key="2">
    <source>
        <dbReference type="EMBL" id="SHH44340.1"/>
    </source>
</evidence>
<evidence type="ECO:0000313" key="3">
    <source>
        <dbReference type="Proteomes" id="UP000184522"/>
    </source>
</evidence>
<keyword evidence="1" id="KW-1133">Transmembrane helix</keyword>
<dbReference type="EMBL" id="FQWS01000002">
    <property type="protein sequence ID" value="SHH44340.1"/>
    <property type="molecule type" value="Genomic_DNA"/>
</dbReference>
<reference evidence="3" key="1">
    <citation type="submission" date="2016-11" db="EMBL/GenBank/DDBJ databases">
        <authorList>
            <person name="Varghese N."/>
            <person name="Submissions S."/>
        </authorList>
    </citation>
    <scope>NUCLEOTIDE SEQUENCE [LARGE SCALE GENOMIC DNA]</scope>
    <source>
        <strain evidence="3">DSM 25330</strain>
    </source>
</reference>
<evidence type="ECO:0000256" key="1">
    <source>
        <dbReference type="SAM" id="Phobius"/>
    </source>
</evidence>
<proteinExistence type="predicted"/>
<name>A0A1M5T129_9FLAO</name>
<protein>
    <submittedName>
        <fullName evidence="2">Uncharacterized protein</fullName>
    </submittedName>
</protein>
<keyword evidence="1" id="KW-0472">Membrane</keyword>
<dbReference type="AlphaFoldDB" id="A0A1M5T129"/>